<protein>
    <submittedName>
        <fullName evidence="2">Helix-turn-helix domain-containing protein</fullName>
    </submittedName>
</protein>
<dbReference type="Gene3D" id="3.30.450.180">
    <property type="match status" value="1"/>
</dbReference>
<dbReference type="CDD" id="cd00093">
    <property type="entry name" value="HTH_XRE"/>
    <property type="match status" value="1"/>
</dbReference>
<reference evidence="3" key="1">
    <citation type="submission" date="2016-10" db="EMBL/GenBank/DDBJ databases">
        <authorList>
            <person name="Varghese N."/>
            <person name="Submissions S."/>
        </authorList>
    </citation>
    <scope>NUCLEOTIDE SEQUENCE [LARGE SCALE GENOMIC DNA]</scope>
    <source>
        <strain evidence="3">DSM 44437</strain>
    </source>
</reference>
<dbReference type="RefSeq" id="WP_089922546.1">
    <property type="nucleotide sequence ID" value="NZ_FOFV01000017.1"/>
</dbReference>
<organism evidence="2 3">
    <name type="scientific">Lentzea albida</name>
    <dbReference type="NCBI Taxonomy" id="65499"/>
    <lineage>
        <taxon>Bacteria</taxon>
        <taxon>Bacillati</taxon>
        <taxon>Actinomycetota</taxon>
        <taxon>Actinomycetes</taxon>
        <taxon>Pseudonocardiales</taxon>
        <taxon>Pseudonocardiaceae</taxon>
        <taxon>Lentzea</taxon>
    </lineage>
</organism>
<dbReference type="GO" id="GO:0003677">
    <property type="term" value="F:DNA binding"/>
    <property type="evidence" value="ECO:0007669"/>
    <property type="project" value="InterPro"/>
</dbReference>
<dbReference type="Pfam" id="PF17765">
    <property type="entry name" value="MLTR_LBD"/>
    <property type="match status" value="1"/>
</dbReference>
<dbReference type="EMBL" id="FOFV01000017">
    <property type="protein sequence ID" value="SES16364.1"/>
    <property type="molecule type" value="Genomic_DNA"/>
</dbReference>
<keyword evidence="3" id="KW-1185">Reference proteome</keyword>
<dbReference type="Gene3D" id="1.10.260.40">
    <property type="entry name" value="lambda repressor-like DNA-binding domains"/>
    <property type="match status" value="1"/>
</dbReference>
<dbReference type="PROSITE" id="PS50943">
    <property type="entry name" value="HTH_CROC1"/>
    <property type="match status" value="1"/>
</dbReference>
<name>A0A1H9V4N5_9PSEU</name>
<evidence type="ECO:0000313" key="3">
    <source>
        <dbReference type="Proteomes" id="UP000199503"/>
    </source>
</evidence>
<evidence type="ECO:0000313" key="2">
    <source>
        <dbReference type="EMBL" id="SES16364.1"/>
    </source>
</evidence>
<dbReference type="InterPro" id="IPR001387">
    <property type="entry name" value="Cro/C1-type_HTH"/>
</dbReference>
<dbReference type="Proteomes" id="UP000199503">
    <property type="component" value="Unassembled WGS sequence"/>
</dbReference>
<evidence type="ECO:0000259" key="1">
    <source>
        <dbReference type="PROSITE" id="PS50943"/>
    </source>
</evidence>
<proteinExistence type="predicted"/>
<dbReference type="PANTHER" id="PTHR35010:SF2">
    <property type="entry name" value="BLL4672 PROTEIN"/>
    <property type="match status" value="1"/>
</dbReference>
<gene>
    <name evidence="2" type="ORF">SAMN04488000_1176</name>
</gene>
<dbReference type="InterPro" id="IPR041413">
    <property type="entry name" value="MLTR_LBD"/>
</dbReference>
<feature type="domain" description="HTH cro/C1-type" evidence="1">
    <location>
        <begin position="29"/>
        <end position="79"/>
    </location>
</feature>
<dbReference type="STRING" id="65499.SAMN04488000_1176"/>
<accession>A0A1H9V4N5</accession>
<dbReference type="InterPro" id="IPR010982">
    <property type="entry name" value="Lambda_DNA-bd_dom_sf"/>
</dbReference>
<dbReference type="SMART" id="SM00530">
    <property type="entry name" value="HTH_XRE"/>
    <property type="match status" value="1"/>
</dbReference>
<dbReference type="OrthoDB" id="3542608at2"/>
<sequence>MALQDLGAEVRRLRETTDPAAIGLPAGRRRARGVRREELAELAGVSADHVRRLEQGRRHPSAAVVNAIARALRVGPAEYERLCALAGYAAADGRVPREAGAAAMRLLERFPGTPAFLTDAAWNVVAVNGAWMALGAGRSNRVARDWNVAWRTFSNAHREISRGDDHAAAFRATLATRLHSTFLRYPGDEPLAELVDELRTTSRSFDVLWRAPKAVAAYDDRAVFRHPGLGDIALDGTLLDVPGDNLQAVVFTAAPGSGDAGRLGEAVRASAGPAIIRVGQPGPG</sequence>
<dbReference type="SUPFAM" id="SSF47413">
    <property type="entry name" value="lambda repressor-like DNA-binding domains"/>
    <property type="match status" value="1"/>
</dbReference>
<dbReference type="PANTHER" id="PTHR35010">
    <property type="entry name" value="BLL4672 PROTEIN-RELATED"/>
    <property type="match status" value="1"/>
</dbReference>
<dbReference type="Pfam" id="PF13560">
    <property type="entry name" value="HTH_31"/>
    <property type="match status" value="1"/>
</dbReference>
<dbReference type="AlphaFoldDB" id="A0A1H9V4N5"/>